<keyword evidence="2" id="KW-1003">Cell membrane</keyword>
<feature type="transmembrane region" description="Helical" evidence="7">
    <location>
        <begin position="6"/>
        <end position="26"/>
    </location>
</feature>
<keyword evidence="10" id="KW-1185">Reference proteome</keyword>
<protein>
    <submittedName>
        <fullName evidence="9">DUF3817 domain-containing protein</fullName>
    </submittedName>
</protein>
<feature type="transmembrane region" description="Helical" evidence="7">
    <location>
        <begin position="63"/>
        <end position="84"/>
    </location>
</feature>
<sequence>MLRLFRAVAIAEAFSWAGLLVGMYVKYIAQAGEVGVKVFGPIHGGLFLLYVAAVVLAGRERGWSRSTIVVGLACAVPPFATIWFERRRMRHERAAQPTAQPTVQGAQPDTAATATGRRR</sequence>
<evidence type="ECO:0000256" key="1">
    <source>
        <dbReference type="ARBA" id="ARBA00004651"/>
    </source>
</evidence>
<dbReference type="InterPro" id="IPR023845">
    <property type="entry name" value="DUF3817_TM"/>
</dbReference>
<gene>
    <name evidence="9" type="ORF">ACFSKW_13080</name>
</gene>
<name>A0ABW4STF1_9ACTN</name>
<evidence type="ECO:0000256" key="3">
    <source>
        <dbReference type="ARBA" id="ARBA00022692"/>
    </source>
</evidence>
<feature type="transmembrane region" description="Helical" evidence="7">
    <location>
        <begin position="38"/>
        <end position="57"/>
    </location>
</feature>
<accession>A0ABW4STF1</accession>
<evidence type="ECO:0000256" key="6">
    <source>
        <dbReference type="SAM" id="MobiDB-lite"/>
    </source>
</evidence>
<dbReference type="Pfam" id="PF12823">
    <property type="entry name" value="DUF3817"/>
    <property type="match status" value="1"/>
</dbReference>
<evidence type="ECO:0000256" key="2">
    <source>
        <dbReference type="ARBA" id="ARBA00022475"/>
    </source>
</evidence>
<dbReference type="PANTHER" id="PTHR40077:SF1">
    <property type="entry name" value="MEMBRANE PROTEIN"/>
    <property type="match status" value="1"/>
</dbReference>
<feature type="domain" description="DUF3817" evidence="8">
    <location>
        <begin position="2"/>
        <end position="89"/>
    </location>
</feature>
<dbReference type="Proteomes" id="UP001597368">
    <property type="component" value="Unassembled WGS sequence"/>
</dbReference>
<evidence type="ECO:0000259" key="8">
    <source>
        <dbReference type="Pfam" id="PF12823"/>
    </source>
</evidence>
<evidence type="ECO:0000256" key="4">
    <source>
        <dbReference type="ARBA" id="ARBA00022989"/>
    </source>
</evidence>
<dbReference type="RefSeq" id="WP_379572469.1">
    <property type="nucleotide sequence ID" value="NZ_JBHUFV010000020.1"/>
</dbReference>
<proteinExistence type="predicted"/>
<evidence type="ECO:0000256" key="5">
    <source>
        <dbReference type="ARBA" id="ARBA00023136"/>
    </source>
</evidence>
<keyword evidence="5 7" id="KW-0472">Membrane</keyword>
<dbReference type="NCBIfam" id="TIGR03954">
    <property type="entry name" value="integ_memb_HG"/>
    <property type="match status" value="1"/>
</dbReference>
<dbReference type="EMBL" id="JBHUFV010000020">
    <property type="protein sequence ID" value="MFD1932409.1"/>
    <property type="molecule type" value="Genomic_DNA"/>
</dbReference>
<feature type="compositionally biased region" description="Polar residues" evidence="6">
    <location>
        <begin position="97"/>
        <end position="113"/>
    </location>
</feature>
<keyword evidence="4 7" id="KW-1133">Transmembrane helix</keyword>
<evidence type="ECO:0000256" key="7">
    <source>
        <dbReference type="SAM" id="Phobius"/>
    </source>
</evidence>
<evidence type="ECO:0000313" key="10">
    <source>
        <dbReference type="Proteomes" id="UP001597368"/>
    </source>
</evidence>
<comment type="subcellular location">
    <subcellularLocation>
        <location evidence="1">Cell membrane</location>
        <topology evidence="1">Multi-pass membrane protein</topology>
    </subcellularLocation>
</comment>
<evidence type="ECO:0000313" key="9">
    <source>
        <dbReference type="EMBL" id="MFD1932409.1"/>
    </source>
</evidence>
<reference evidence="10" key="1">
    <citation type="journal article" date="2019" name="Int. J. Syst. Evol. Microbiol.">
        <title>The Global Catalogue of Microorganisms (GCM) 10K type strain sequencing project: providing services to taxonomists for standard genome sequencing and annotation.</title>
        <authorList>
            <consortium name="The Broad Institute Genomics Platform"/>
            <consortium name="The Broad Institute Genome Sequencing Center for Infectious Disease"/>
            <person name="Wu L."/>
            <person name="Ma J."/>
        </authorList>
    </citation>
    <scope>NUCLEOTIDE SEQUENCE [LARGE SCALE GENOMIC DNA]</scope>
    <source>
        <strain evidence="10">ICMP 6774ER</strain>
    </source>
</reference>
<organism evidence="9 10">
    <name type="scientific">Nonomuraea mangrovi</name>
    <dbReference type="NCBI Taxonomy" id="2316207"/>
    <lineage>
        <taxon>Bacteria</taxon>
        <taxon>Bacillati</taxon>
        <taxon>Actinomycetota</taxon>
        <taxon>Actinomycetes</taxon>
        <taxon>Streptosporangiales</taxon>
        <taxon>Streptosporangiaceae</taxon>
        <taxon>Nonomuraea</taxon>
    </lineage>
</organism>
<dbReference type="PANTHER" id="PTHR40077">
    <property type="entry name" value="MEMBRANE PROTEIN-RELATED"/>
    <property type="match status" value="1"/>
</dbReference>
<feature type="region of interest" description="Disordered" evidence="6">
    <location>
        <begin position="91"/>
        <end position="119"/>
    </location>
</feature>
<keyword evidence="3 7" id="KW-0812">Transmembrane</keyword>
<comment type="caution">
    <text evidence="9">The sequence shown here is derived from an EMBL/GenBank/DDBJ whole genome shotgun (WGS) entry which is preliminary data.</text>
</comment>